<evidence type="ECO:0000313" key="1">
    <source>
        <dbReference type="EMBL" id="KKK85900.1"/>
    </source>
</evidence>
<dbReference type="AlphaFoldDB" id="A0A0F8ZIR5"/>
<comment type="caution">
    <text evidence="1">The sequence shown here is derived from an EMBL/GenBank/DDBJ whole genome shotgun (WGS) entry which is preliminary data.</text>
</comment>
<gene>
    <name evidence="1" type="ORF">LCGC14_2768600</name>
</gene>
<name>A0A0F8ZIR5_9ZZZZ</name>
<accession>A0A0F8ZIR5</accession>
<protein>
    <submittedName>
        <fullName evidence="1">Uncharacterized protein</fullName>
    </submittedName>
</protein>
<sequence>MRQNGFFAEVIKTTKINVDKGSHELPPHNGGYSEYQVAEYFCPDEWTKDGIFIPVKEGDPLWFDFRGNDECAILCAVQRINPVTGEPADLEGGLSKNPAQNYLSMPRQQWLDGYAKDGKGYQ</sequence>
<dbReference type="EMBL" id="LAZR01051096">
    <property type="protein sequence ID" value="KKK85900.1"/>
    <property type="molecule type" value="Genomic_DNA"/>
</dbReference>
<feature type="non-terminal residue" evidence="1">
    <location>
        <position position="122"/>
    </location>
</feature>
<proteinExistence type="predicted"/>
<organism evidence="1">
    <name type="scientific">marine sediment metagenome</name>
    <dbReference type="NCBI Taxonomy" id="412755"/>
    <lineage>
        <taxon>unclassified sequences</taxon>
        <taxon>metagenomes</taxon>
        <taxon>ecological metagenomes</taxon>
    </lineage>
</organism>
<reference evidence="1" key="1">
    <citation type="journal article" date="2015" name="Nature">
        <title>Complex archaea that bridge the gap between prokaryotes and eukaryotes.</title>
        <authorList>
            <person name="Spang A."/>
            <person name="Saw J.H."/>
            <person name="Jorgensen S.L."/>
            <person name="Zaremba-Niedzwiedzka K."/>
            <person name="Martijn J."/>
            <person name="Lind A.E."/>
            <person name="van Eijk R."/>
            <person name="Schleper C."/>
            <person name="Guy L."/>
            <person name="Ettema T.J."/>
        </authorList>
    </citation>
    <scope>NUCLEOTIDE SEQUENCE</scope>
</reference>